<accession>A0A1G9A4M3</accession>
<name>A0A1G9A4M3_9RHOB</name>
<dbReference type="RefSeq" id="WP_093158139.1">
    <property type="nucleotide sequence ID" value="NZ_FNEK01000034.1"/>
</dbReference>
<sequence length="357" mass="38870">MNALADILRRRIAHTGPMTLAEYMAECLLHPEHGYYTTETVFGAKGDFVTAPEISQMFGELLGLALAQAWMDQGAPSQAVLAEAGPGRGTLMSDMLRAMRPVPGLLDAFEIQLIEASPKLRARQREALSGYRPNWLNTVRDLPEAPLFFVANEFLDALPIRQFVRQGQDWSERLVREDGGGLAVALTEPAPFAELDHRLADTRDGDVVEYCPSLPSVVGEISGRIARHGGLALFVDYGDWKSRGDTFQAVQNHQPVDPFTAPGTADLTAHVDFEAIARVATAEGAHATPMIAQGLFLEQLGITQRAQALARAMPNPKAMEEHIAAHRRLTHPQEMGSLFKAIAIHPTGAPTPPGFET</sequence>
<proteinExistence type="predicted"/>
<dbReference type="GO" id="GO:0035243">
    <property type="term" value="F:protein-arginine omega-N symmetric methyltransferase activity"/>
    <property type="evidence" value="ECO:0007669"/>
    <property type="project" value="TreeGrafter"/>
</dbReference>
<dbReference type="PANTHER" id="PTHR12049:SF7">
    <property type="entry name" value="PROTEIN ARGININE METHYLTRANSFERASE NDUFAF7, MITOCHONDRIAL"/>
    <property type="match status" value="1"/>
</dbReference>
<dbReference type="InterPro" id="IPR029063">
    <property type="entry name" value="SAM-dependent_MTases_sf"/>
</dbReference>
<keyword evidence="4" id="KW-1185">Reference proteome</keyword>
<dbReference type="PANTHER" id="PTHR12049">
    <property type="entry name" value="PROTEIN ARGININE METHYLTRANSFERASE NDUFAF7, MITOCHONDRIAL"/>
    <property type="match status" value="1"/>
</dbReference>
<dbReference type="InterPro" id="IPR003788">
    <property type="entry name" value="NDUFAF7"/>
</dbReference>
<dbReference type="EMBL" id="FNEK01000034">
    <property type="protein sequence ID" value="SDK21804.1"/>
    <property type="molecule type" value="Genomic_DNA"/>
</dbReference>
<evidence type="ECO:0000313" key="4">
    <source>
        <dbReference type="Proteomes" id="UP000199382"/>
    </source>
</evidence>
<dbReference type="SUPFAM" id="SSF53335">
    <property type="entry name" value="S-adenosyl-L-methionine-dependent methyltransferases"/>
    <property type="match status" value="1"/>
</dbReference>
<dbReference type="InterPro" id="IPR038375">
    <property type="entry name" value="NDUFAF7_sf"/>
</dbReference>
<gene>
    <name evidence="3" type="ORF">SAMN04488026_103423</name>
</gene>
<evidence type="ECO:0000256" key="2">
    <source>
        <dbReference type="ARBA" id="ARBA00022679"/>
    </source>
</evidence>
<reference evidence="3 4" key="1">
    <citation type="submission" date="2016-10" db="EMBL/GenBank/DDBJ databases">
        <authorList>
            <person name="de Groot N.N."/>
        </authorList>
    </citation>
    <scope>NUCLEOTIDE SEQUENCE [LARGE SCALE GENOMIC DNA]</scope>
    <source>
        <strain evidence="3 4">DSM 25294</strain>
    </source>
</reference>
<dbReference type="STRING" id="571298.SAMN04488026_103423"/>
<dbReference type="Gene3D" id="3.40.50.12710">
    <property type="match status" value="1"/>
</dbReference>
<dbReference type="OrthoDB" id="9794208at2"/>
<dbReference type="Pfam" id="PF02636">
    <property type="entry name" value="Methyltransf_28"/>
    <property type="match status" value="1"/>
</dbReference>
<dbReference type="Proteomes" id="UP000199382">
    <property type="component" value="Unassembled WGS sequence"/>
</dbReference>
<protein>
    <submittedName>
        <fullName evidence="3">SAM-dependent methyltransferase, MidA family</fullName>
    </submittedName>
</protein>
<evidence type="ECO:0000256" key="1">
    <source>
        <dbReference type="ARBA" id="ARBA00022603"/>
    </source>
</evidence>
<keyword evidence="2 3" id="KW-0808">Transferase</keyword>
<keyword evidence="1 3" id="KW-0489">Methyltransferase</keyword>
<evidence type="ECO:0000313" key="3">
    <source>
        <dbReference type="EMBL" id="SDK21804.1"/>
    </source>
</evidence>
<organism evidence="3 4">
    <name type="scientific">Aliiruegeria lutimaris</name>
    <dbReference type="NCBI Taxonomy" id="571298"/>
    <lineage>
        <taxon>Bacteria</taxon>
        <taxon>Pseudomonadati</taxon>
        <taxon>Pseudomonadota</taxon>
        <taxon>Alphaproteobacteria</taxon>
        <taxon>Rhodobacterales</taxon>
        <taxon>Roseobacteraceae</taxon>
        <taxon>Aliiruegeria</taxon>
    </lineage>
</organism>
<dbReference type="AlphaFoldDB" id="A0A1G9A4M3"/>
<dbReference type="GO" id="GO:0032259">
    <property type="term" value="P:methylation"/>
    <property type="evidence" value="ECO:0007669"/>
    <property type="project" value="UniProtKB-KW"/>
</dbReference>